<name>A0A388KPT1_CHABU</name>
<feature type="compositionally biased region" description="Polar residues" evidence="1">
    <location>
        <begin position="14"/>
        <end position="24"/>
    </location>
</feature>
<gene>
    <name evidence="2" type="ORF">CBR_g11014</name>
</gene>
<feature type="compositionally biased region" description="Gly residues" evidence="1">
    <location>
        <begin position="291"/>
        <end position="305"/>
    </location>
</feature>
<dbReference type="Gramene" id="GBG72080">
    <property type="protein sequence ID" value="GBG72080"/>
    <property type="gene ID" value="CBR_g11014"/>
</dbReference>
<proteinExistence type="predicted"/>
<evidence type="ECO:0000313" key="2">
    <source>
        <dbReference type="EMBL" id="GBG72080.1"/>
    </source>
</evidence>
<feature type="compositionally biased region" description="Polar residues" evidence="1">
    <location>
        <begin position="310"/>
        <end position="325"/>
    </location>
</feature>
<comment type="caution">
    <text evidence="2">The sequence shown here is derived from an EMBL/GenBank/DDBJ whole genome shotgun (WGS) entry which is preliminary data.</text>
</comment>
<reference evidence="2 3" key="1">
    <citation type="journal article" date="2018" name="Cell">
        <title>The Chara Genome: Secondary Complexity and Implications for Plant Terrestrialization.</title>
        <authorList>
            <person name="Nishiyama T."/>
            <person name="Sakayama H."/>
            <person name="Vries J.D."/>
            <person name="Buschmann H."/>
            <person name="Saint-Marcoux D."/>
            <person name="Ullrich K.K."/>
            <person name="Haas F.B."/>
            <person name="Vanderstraeten L."/>
            <person name="Becker D."/>
            <person name="Lang D."/>
            <person name="Vosolsobe S."/>
            <person name="Rombauts S."/>
            <person name="Wilhelmsson P.K.I."/>
            <person name="Janitza P."/>
            <person name="Kern R."/>
            <person name="Heyl A."/>
            <person name="Rumpler F."/>
            <person name="Villalobos L.I.A.C."/>
            <person name="Clay J.M."/>
            <person name="Skokan R."/>
            <person name="Toyoda A."/>
            <person name="Suzuki Y."/>
            <person name="Kagoshima H."/>
            <person name="Schijlen E."/>
            <person name="Tajeshwar N."/>
            <person name="Catarino B."/>
            <person name="Hetherington A.J."/>
            <person name="Saltykova A."/>
            <person name="Bonnot C."/>
            <person name="Breuninger H."/>
            <person name="Symeonidi A."/>
            <person name="Radhakrishnan G.V."/>
            <person name="Van Nieuwerburgh F."/>
            <person name="Deforce D."/>
            <person name="Chang C."/>
            <person name="Karol K.G."/>
            <person name="Hedrich R."/>
            <person name="Ulvskov P."/>
            <person name="Glockner G."/>
            <person name="Delwiche C.F."/>
            <person name="Petrasek J."/>
            <person name="Van de Peer Y."/>
            <person name="Friml J."/>
            <person name="Beilby M."/>
            <person name="Dolan L."/>
            <person name="Kohara Y."/>
            <person name="Sugano S."/>
            <person name="Fujiyama A."/>
            <person name="Delaux P.-M."/>
            <person name="Quint M."/>
            <person name="TheiBen G."/>
            <person name="Hagemann M."/>
            <person name="Harholt J."/>
            <person name="Dunand C."/>
            <person name="Zachgo S."/>
            <person name="Langdale J."/>
            <person name="Maumus F."/>
            <person name="Straeten D.V.D."/>
            <person name="Gould S.B."/>
            <person name="Rensing S.A."/>
        </authorList>
    </citation>
    <scope>NUCLEOTIDE SEQUENCE [LARGE SCALE GENOMIC DNA]</scope>
    <source>
        <strain evidence="2 3">S276</strain>
    </source>
</reference>
<evidence type="ECO:0000256" key="1">
    <source>
        <dbReference type="SAM" id="MobiDB-lite"/>
    </source>
</evidence>
<sequence>MSPTGEDAVPARSSPIQGSPQGTPDSRHSVDRSPCAARGLLGVSPHSGGPEVRLGKRRRDTVSHATDSVVGAGVRHISPFAGVLGASPPGVAGFRDATTFGGVYGAPLLPSPLLPRRLDYAATIPLALVWSHEVAPPCPAGGSSLPGDRSDALRSPPVSCRRVVNTAAGSFALSPQAPFVDPYSTPPFDDVDGSAALDGTPCSIGNNIVRVCVRDACRRRLYALRDAMAGLGDHRGPVSDVIDRLLHWSLPAIRAEFENEVGDVISSSLSSRVCGRDFTLRCMPGDSGVEYGQGGSQGSTSGGLGESHDGSQNSFPSSRCASQRSDIGRDRPRSAGRCRPTPGRPQTWWDIWDGVDQCGPSPEIDRANVEEAMGRWSGPTTPDVVFLEPVKLLQLLAMFHLYCPWHKGSCRVSVESVSYPAQLCKLTFVCDKKCKWTWHTALVTTNVYQSRLMQQLFHATVTAGLTFTLLDNFCVCLGMCSVHKPTFYKFMRTEPGGAEGWNAKVVRGVQHCTVTAMEYETRLVVGVHTLRPKIEGKASNALEVPAVVQLLRGLMDKGLKIHCVVSDDCAALGPKLRAMNIEWQKDCHHKIKNIRKHFHSMLQLKEAKKVSSPHDCVSEPQFIQFTKKRLKDALEQHFGPDVLTPAEEHLKKSAFVVVVMRKMYSYGSRLNARALETNPDGLTEYHAHEVGMWFLRACQLCREDSGDTDSLHRDIMLVADHWAGDHSGCVDGREVLCEKVGGRARLPLYSRTDTVYEH</sequence>
<feature type="region of interest" description="Disordered" evidence="1">
    <location>
        <begin position="1"/>
        <end position="65"/>
    </location>
</feature>
<accession>A0A388KPT1</accession>
<feature type="region of interest" description="Disordered" evidence="1">
    <location>
        <begin position="289"/>
        <end position="342"/>
    </location>
</feature>
<evidence type="ECO:0000313" key="3">
    <source>
        <dbReference type="Proteomes" id="UP000265515"/>
    </source>
</evidence>
<dbReference type="AlphaFoldDB" id="A0A388KPT1"/>
<organism evidence="2 3">
    <name type="scientific">Chara braunii</name>
    <name type="common">Braun's stonewort</name>
    <dbReference type="NCBI Taxonomy" id="69332"/>
    <lineage>
        <taxon>Eukaryota</taxon>
        <taxon>Viridiplantae</taxon>
        <taxon>Streptophyta</taxon>
        <taxon>Charophyceae</taxon>
        <taxon>Charales</taxon>
        <taxon>Characeae</taxon>
        <taxon>Chara</taxon>
    </lineage>
</organism>
<keyword evidence="3" id="KW-1185">Reference proteome</keyword>
<dbReference type="Proteomes" id="UP000265515">
    <property type="component" value="Unassembled WGS sequence"/>
</dbReference>
<dbReference type="EMBL" id="BFEA01000158">
    <property type="protein sequence ID" value="GBG72080.1"/>
    <property type="molecule type" value="Genomic_DNA"/>
</dbReference>
<protein>
    <submittedName>
        <fullName evidence="2">Uncharacterized protein</fullName>
    </submittedName>
</protein>